<dbReference type="Proteomes" id="UP000250321">
    <property type="component" value="Unassembled WGS sequence"/>
</dbReference>
<keyword evidence="2" id="KW-1185">Reference proteome</keyword>
<dbReference type="AlphaFoldDB" id="A0A314USE2"/>
<name>A0A314USE2_PRUYE</name>
<protein>
    <submittedName>
        <fullName evidence="1">Uncharacterized protein</fullName>
    </submittedName>
</protein>
<comment type="caution">
    <text evidence="1">The sequence shown here is derived from an EMBL/GenBank/DDBJ whole genome shotgun (WGS) entry which is preliminary data.</text>
</comment>
<dbReference type="EMBL" id="PJQY01003084">
    <property type="protein sequence ID" value="PQM40391.1"/>
    <property type="molecule type" value="Genomic_DNA"/>
</dbReference>
<evidence type="ECO:0000313" key="2">
    <source>
        <dbReference type="Proteomes" id="UP000250321"/>
    </source>
</evidence>
<sequence length="49" mass="5620">MSRALSGRAVNYSVIKTWYSEKVWEAIPWCPDIELLEYSLGVSQTDVDL</sequence>
<gene>
    <name evidence="1" type="ORF">Pyn_00100</name>
</gene>
<organism evidence="1 2">
    <name type="scientific">Prunus yedoensis var. nudiflora</name>
    <dbReference type="NCBI Taxonomy" id="2094558"/>
    <lineage>
        <taxon>Eukaryota</taxon>
        <taxon>Viridiplantae</taxon>
        <taxon>Streptophyta</taxon>
        <taxon>Embryophyta</taxon>
        <taxon>Tracheophyta</taxon>
        <taxon>Spermatophyta</taxon>
        <taxon>Magnoliopsida</taxon>
        <taxon>eudicotyledons</taxon>
        <taxon>Gunneridae</taxon>
        <taxon>Pentapetalae</taxon>
        <taxon>rosids</taxon>
        <taxon>fabids</taxon>
        <taxon>Rosales</taxon>
        <taxon>Rosaceae</taxon>
        <taxon>Amygdaloideae</taxon>
        <taxon>Amygdaleae</taxon>
        <taxon>Prunus</taxon>
    </lineage>
</organism>
<evidence type="ECO:0000313" key="1">
    <source>
        <dbReference type="EMBL" id="PQM40391.1"/>
    </source>
</evidence>
<proteinExistence type="predicted"/>
<reference evidence="1 2" key="1">
    <citation type="submission" date="2018-02" db="EMBL/GenBank/DDBJ databases">
        <title>Draft genome of wild Prunus yedoensis var. nudiflora.</title>
        <authorList>
            <person name="Baek S."/>
            <person name="Kim J.-H."/>
            <person name="Choi K."/>
            <person name="Kim G.-B."/>
            <person name="Cho A."/>
            <person name="Jang H."/>
            <person name="Shin C.-H."/>
            <person name="Yu H.-J."/>
            <person name="Mun J.-H."/>
        </authorList>
    </citation>
    <scope>NUCLEOTIDE SEQUENCE [LARGE SCALE GENOMIC DNA]</scope>
    <source>
        <strain evidence="2">cv. Jeju island</strain>
        <tissue evidence="1">Leaf</tissue>
    </source>
</reference>
<accession>A0A314USE2</accession>